<evidence type="ECO:0000313" key="1">
    <source>
        <dbReference type="EMBL" id="RRK10492.1"/>
    </source>
</evidence>
<keyword evidence="2" id="KW-1185">Reference proteome</keyword>
<evidence type="ECO:0000313" key="2">
    <source>
        <dbReference type="Proteomes" id="UP000283633"/>
    </source>
</evidence>
<dbReference type="EMBL" id="QWZQ01000020">
    <property type="protein sequence ID" value="RRK10492.1"/>
    <property type="molecule type" value="Genomic_DNA"/>
</dbReference>
<reference evidence="1 2" key="1">
    <citation type="submission" date="2018-08" db="EMBL/GenBank/DDBJ databases">
        <title>Genome Lactobacillus garii FI11369.</title>
        <authorList>
            <person name="Diaz M."/>
            <person name="Narbad A."/>
        </authorList>
    </citation>
    <scope>NUCLEOTIDE SEQUENCE [LARGE SCALE GENOMIC DNA]</scope>
    <source>
        <strain evidence="1 2">FI11369</strain>
    </source>
</reference>
<accession>A0A3R8J768</accession>
<comment type="caution">
    <text evidence="1">The sequence shown here is derived from an EMBL/GenBank/DDBJ whole genome shotgun (WGS) entry which is preliminary data.</text>
</comment>
<dbReference type="Proteomes" id="UP000283633">
    <property type="component" value="Unassembled WGS sequence"/>
</dbReference>
<dbReference type="AlphaFoldDB" id="A0A3R8J768"/>
<gene>
    <name evidence="1" type="ORF">D1831_07230</name>
</gene>
<protein>
    <submittedName>
        <fullName evidence="1">AbrB family transcriptional regulator</fullName>
    </submittedName>
</protein>
<sequence length="48" mass="5413">MKRKPSALDWSNLIQGLPTETVVIDQDGHFDETVSPHFAKWMKGTAND</sequence>
<proteinExistence type="predicted"/>
<organism evidence="1 2">
    <name type="scientific">Lactiplantibacillus garii</name>
    <dbReference type="NCBI Taxonomy" id="2306423"/>
    <lineage>
        <taxon>Bacteria</taxon>
        <taxon>Bacillati</taxon>
        <taxon>Bacillota</taxon>
        <taxon>Bacilli</taxon>
        <taxon>Lactobacillales</taxon>
        <taxon>Lactobacillaceae</taxon>
        <taxon>Lactiplantibacillus</taxon>
    </lineage>
</organism>
<name>A0A3R8J768_9LACO</name>